<organism evidence="4 5">
    <name type="scientific">Ponticaulis profundi</name>
    <dbReference type="NCBI Taxonomy" id="2665222"/>
    <lineage>
        <taxon>Bacteria</taxon>
        <taxon>Pseudomonadati</taxon>
        <taxon>Pseudomonadota</taxon>
        <taxon>Alphaproteobacteria</taxon>
        <taxon>Hyphomonadales</taxon>
        <taxon>Hyphomonadaceae</taxon>
        <taxon>Ponticaulis</taxon>
    </lineage>
</organism>
<dbReference type="CDD" id="cd10443">
    <property type="entry name" value="GIY-YIG_HE_Tlr8p_PBC-V_like"/>
    <property type="match status" value="1"/>
</dbReference>
<dbReference type="GO" id="GO:0003677">
    <property type="term" value="F:DNA binding"/>
    <property type="evidence" value="ECO:0007669"/>
    <property type="project" value="UniProtKB-KW"/>
</dbReference>
<dbReference type="Proteomes" id="UP001596303">
    <property type="component" value="Unassembled WGS sequence"/>
</dbReference>
<dbReference type="InterPro" id="IPR003611">
    <property type="entry name" value="NUMOD3"/>
</dbReference>
<reference evidence="5" key="1">
    <citation type="journal article" date="2019" name="Int. J. Syst. Evol. Microbiol.">
        <title>The Global Catalogue of Microorganisms (GCM) 10K type strain sequencing project: providing services to taxonomists for standard genome sequencing and annotation.</title>
        <authorList>
            <consortium name="The Broad Institute Genomics Platform"/>
            <consortium name="The Broad Institute Genome Sequencing Center for Infectious Disease"/>
            <person name="Wu L."/>
            <person name="Ma J."/>
        </authorList>
    </citation>
    <scope>NUCLEOTIDE SEQUENCE [LARGE SCALE GENOMIC DNA]</scope>
    <source>
        <strain evidence="5">CGMCC-1.15741</strain>
    </source>
</reference>
<dbReference type="InterPro" id="IPR035901">
    <property type="entry name" value="GIY-YIG_endonuc_sf"/>
</dbReference>
<feature type="compositionally biased region" description="Basic and acidic residues" evidence="2">
    <location>
        <begin position="1"/>
        <end position="13"/>
    </location>
</feature>
<accession>A0ABW1SB42</accession>
<comment type="caution">
    <text evidence="4">The sequence shown here is derived from an EMBL/GenBank/DDBJ whole genome shotgun (WGS) entry which is preliminary data.</text>
</comment>
<feature type="region of interest" description="Disordered" evidence="2">
    <location>
        <begin position="1"/>
        <end position="60"/>
    </location>
</feature>
<dbReference type="SUPFAM" id="SSF82771">
    <property type="entry name" value="GIY-YIG endonuclease"/>
    <property type="match status" value="1"/>
</dbReference>
<dbReference type="Gene3D" id="3.40.1440.10">
    <property type="entry name" value="GIY-YIG endonuclease"/>
    <property type="match status" value="1"/>
</dbReference>
<evidence type="ECO:0000313" key="4">
    <source>
        <dbReference type="EMBL" id="MFC6198867.1"/>
    </source>
</evidence>
<gene>
    <name evidence="4" type="ORF">ACFQDM_12305</name>
</gene>
<sequence length="409" mass="45443">MTNRPEDELEAHSDTPAPCDDTGIQMGHSESDRPHHATEAHARHRDEPAPNGRGDCRPSDGLERVILQEKFVPRGSSMIIYRATNRITGKIYIGKTVRHLYHAKARHRQRAMRRDLYGSDSYFYASIRKHGWSAFDWKIIDQGENDTELQALERAWIAQTGSYRDRSIGYNMTPGGDGGAGRKLSPEQIAGISLRSSGKGNPGWGKFGKAHPAYGHIKSPEVRAAISRAHKGKKVSSETRAKLSATRVAMFAEQRRETLRRQEEERCARRAAQAAKKAAGGFKGEKARASKVTDQQRAEICRRRAAGESYSAIARDVSLKLTGVRAVVLHWGPLNGYPFLRVVAASNHRAKLTDKDRMTIISRYNDGEAIAALASAFNVGATAIYMTVSDWGPKHGFPYLRRKGGWRAT</sequence>
<evidence type="ECO:0000313" key="5">
    <source>
        <dbReference type="Proteomes" id="UP001596303"/>
    </source>
</evidence>
<evidence type="ECO:0000256" key="1">
    <source>
        <dbReference type="ARBA" id="ARBA00010045"/>
    </source>
</evidence>
<dbReference type="RefSeq" id="WP_377379451.1">
    <property type="nucleotide sequence ID" value="NZ_JBHSSW010000016.1"/>
</dbReference>
<feature type="compositionally biased region" description="Basic and acidic residues" evidence="2">
    <location>
        <begin position="29"/>
        <end position="60"/>
    </location>
</feature>
<dbReference type="SMART" id="SM00465">
    <property type="entry name" value="GIYc"/>
    <property type="match status" value="1"/>
</dbReference>
<dbReference type="EMBL" id="JBHSSW010000016">
    <property type="protein sequence ID" value="MFC6198867.1"/>
    <property type="molecule type" value="Genomic_DNA"/>
</dbReference>
<dbReference type="InterPro" id="IPR000305">
    <property type="entry name" value="GIY-YIG_endonuc"/>
</dbReference>
<feature type="domain" description="GIY-YIG" evidence="3">
    <location>
        <begin position="77"/>
        <end position="176"/>
    </location>
</feature>
<name>A0ABW1SB42_9PROT</name>
<dbReference type="Pfam" id="PF07460">
    <property type="entry name" value="NUMOD3"/>
    <property type="match status" value="2"/>
</dbReference>
<proteinExistence type="predicted"/>
<keyword evidence="5" id="KW-1185">Reference proteome</keyword>
<evidence type="ECO:0000256" key="2">
    <source>
        <dbReference type="SAM" id="MobiDB-lite"/>
    </source>
</evidence>
<protein>
    <submittedName>
        <fullName evidence="4">NUMOD3 domain-containing DNA-binding protein</fullName>
    </submittedName>
</protein>
<comment type="similarity">
    <text evidence="1">To endonucleases of group I introns of fungi and phage.</text>
</comment>
<evidence type="ECO:0000259" key="3">
    <source>
        <dbReference type="SMART" id="SM00465"/>
    </source>
</evidence>
<keyword evidence="4" id="KW-0238">DNA-binding</keyword>